<feature type="transmembrane region" description="Helical" evidence="5">
    <location>
        <begin position="403"/>
        <end position="427"/>
    </location>
</feature>
<dbReference type="SUPFAM" id="SSF103473">
    <property type="entry name" value="MFS general substrate transporter"/>
    <property type="match status" value="1"/>
</dbReference>
<keyword evidence="3 5" id="KW-1133">Transmembrane helix</keyword>
<name>A0A8C5Q4R2_9ANUR</name>
<proteinExistence type="predicted"/>
<gene>
    <name evidence="6" type="primary">SLC22A13</name>
</gene>
<organism evidence="6 7">
    <name type="scientific">Leptobrachium leishanense</name>
    <name type="common">Leishan spiny toad</name>
    <dbReference type="NCBI Taxonomy" id="445787"/>
    <lineage>
        <taxon>Eukaryota</taxon>
        <taxon>Metazoa</taxon>
        <taxon>Chordata</taxon>
        <taxon>Craniata</taxon>
        <taxon>Vertebrata</taxon>
        <taxon>Euteleostomi</taxon>
        <taxon>Amphibia</taxon>
        <taxon>Batrachia</taxon>
        <taxon>Anura</taxon>
        <taxon>Pelobatoidea</taxon>
        <taxon>Megophryidae</taxon>
        <taxon>Leptobrachium</taxon>
    </lineage>
</organism>
<evidence type="ECO:0000256" key="5">
    <source>
        <dbReference type="SAM" id="Phobius"/>
    </source>
</evidence>
<feature type="transmembrane region" description="Helical" evidence="5">
    <location>
        <begin position="16"/>
        <end position="34"/>
    </location>
</feature>
<dbReference type="Gene3D" id="1.20.1250.20">
    <property type="entry name" value="MFS general substrate transporter like domains"/>
    <property type="match status" value="1"/>
</dbReference>
<evidence type="ECO:0000313" key="6">
    <source>
        <dbReference type="Ensembl" id="ENSLLEP00000032168.1"/>
    </source>
</evidence>
<dbReference type="Proteomes" id="UP000694569">
    <property type="component" value="Unplaced"/>
</dbReference>
<evidence type="ECO:0000256" key="3">
    <source>
        <dbReference type="ARBA" id="ARBA00022989"/>
    </source>
</evidence>
<evidence type="ECO:0000313" key="7">
    <source>
        <dbReference type="Proteomes" id="UP000694569"/>
    </source>
</evidence>
<evidence type="ECO:0000256" key="2">
    <source>
        <dbReference type="ARBA" id="ARBA00022692"/>
    </source>
</evidence>
<feature type="transmembrane region" description="Helical" evidence="5">
    <location>
        <begin position="141"/>
        <end position="158"/>
    </location>
</feature>
<evidence type="ECO:0000256" key="1">
    <source>
        <dbReference type="ARBA" id="ARBA00004141"/>
    </source>
</evidence>
<keyword evidence="2 5" id="KW-0812">Transmembrane</keyword>
<reference evidence="6" key="1">
    <citation type="submission" date="2025-08" db="UniProtKB">
        <authorList>
            <consortium name="Ensembl"/>
        </authorList>
    </citation>
    <scope>IDENTIFICATION</scope>
</reference>
<feature type="transmembrane region" description="Helical" evidence="5">
    <location>
        <begin position="378"/>
        <end position="397"/>
    </location>
</feature>
<accession>A0A8C5Q4R2</accession>
<dbReference type="GeneTree" id="ENSGT00940000154607"/>
<dbReference type="InterPro" id="IPR005828">
    <property type="entry name" value="MFS_sugar_transport-like"/>
</dbReference>
<evidence type="ECO:0000256" key="4">
    <source>
        <dbReference type="ARBA" id="ARBA00023136"/>
    </source>
</evidence>
<dbReference type="GO" id="GO:0016020">
    <property type="term" value="C:membrane"/>
    <property type="evidence" value="ECO:0007669"/>
    <property type="project" value="UniProtKB-SubCell"/>
</dbReference>
<comment type="subcellular location">
    <subcellularLocation>
        <location evidence="1">Membrane</location>
        <topology evidence="1">Multi-pass membrane protein</topology>
    </subcellularLocation>
</comment>
<feature type="transmembrane region" description="Helical" evidence="5">
    <location>
        <begin position="239"/>
        <end position="258"/>
    </location>
</feature>
<feature type="transmembrane region" description="Helical" evidence="5">
    <location>
        <begin position="466"/>
        <end position="486"/>
    </location>
</feature>
<dbReference type="Ensembl" id="ENSLLET00000033403.1">
    <property type="protein sequence ID" value="ENSLLEP00000032168.1"/>
    <property type="gene ID" value="ENSLLEG00000020330.1"/>
</dbReference>
<feature type="transmembrane region" description="Helical" evidence="5">
    <location>
        <begin position="439"/>
        <end position="460"/>
    </location>
</feature>
<dbReference type="OrthoDB" id="5296287at2759"/>
<feature type="transmembrane region" description="Helical" evidence="5">
    <location>
        <begin position="320"/>
        <end position="338"/>
    </location>
</feature>
<dbReference type="AlphaFoldDB" id="A0A8C5Q4R2"/>
<feature type="transmembrane region" description="Helical" evidence="5">
    <location>
        <begin position="350"/>
        <end position="371"/>
    </location>
</feature>
<feature type="transmembrane region" description="Helical" evidence="5">
    <location>
        <begin position="209"/>
        <end position="233"/>
    </location>
</feature>
<dbReference type="Pfam" id="PF00083">
    <property type="entry name" value="Sugar_tr"/>
    <property type="match status" value="1"/>
</dbReference>
<dbReference type="InterPro" id="IPR036259">
    <property type="entry name" value="MFS_trans_sf"/>
</dbReference>
<dbReference type="GO" id="GO:0022857">
    <property type="term" value="F:transmembrane transporter activity"/>
    <property type="evidence" value="ECO:0007669"/>
    <property type="project" value="InterPro"/>
</dbReference>
<reference evidence="6" key="2">
    <citation type="submission" date="2025-09" db="UniProtKB">
        <authorList>
            <consortium name="Ensembl"/>
        </authorList>
    </citation>
    <scope>IDENTIFICATION</scope>
</reference>
<sequence>MTDFGEILRNVGEFGLFQKCMVLMMSFVSVFNAFHMFGQIFLSISVPHHCNTTWILEKSPNLTEDKLLNLTVPKNAEGAFEKCLMYTPVDWDIETIEKYGLNDTEGCRDGWLYDTSEQKSTLVTEFDLVCGKREQIDIAQSIFMVGLLIGAVIFGYVGDRPGESSTSGVTLFKIEFPFYDTPSLCVIILGNNVYSFLDVVTEWVGSPRRAFATVIGHVSFAMGQMILAGVGYAVRNWRLLQIIGSVPTALLFFYIWVFPESPRWLITKGKYKEAKKVLHRAASMNKKTFSEELLSQIHEENTSKKGNILDLFRKRYLRKIALIMGFVWFVNSLVYYGLSLNIGSFGLDIYLTQLIFGAVEIPARLGAVFLVQIFGRKFSQVGCLLLGGIVCLIVTGIPKDLPIVITSLAVIGKFAIASSFSICYVYAAELFPTIIRQSGVGFCSTLARVAGIISPLITLLTRYHSAIPMAIFGSGPVIGGLLCFLLPETLNKDLQDHTAENDVNQR</sequence>
<protein>
    <submittedName>
        <fullName evidence="6">Solute carrier family 22 member 13</fullName>
    </submittedName>
</protein>
<keyword evidence="7" id="KW-1185">Reference proteome</keyword>
<feature type="transmembrane region" description="Helical" evidence="5">
    <location>
        <begin position="178"/>
        <end position="197"/>
    </location>
</feature>
<dbReference type="PANTHER" id="PTHR24064">
    <property type="entry name" value="SOLUTE CARRIER FAMILY 22 MEMBER"/>
    <property type="match status" value="1"/>
</dbReference>
<keyword evidence="4 5" id="KW-0472">Membrane</keyword>